<feature type="region of interest" description="Disordered" evidence="1">
    <location>
        <begin position="1"/>
        <end position="47"/>
    </location>
</feature>
<dbReference type="NCBIfam" id="NF047397">
    <property type="entry name" value="slr1339_fam"/>
    <property type="match status" value="1"/>
</dbReference>
<evidence type="ECO:0000313" key="2">
    <source>
        <dbReference type="EMBL" id="MEP0819063.1"/>
    </source>
</evidence>
<dbReference type="Pfam" id="PF26643">
    <property type="entry name" value="Slr1339"/>
    <property type="match status" value="1"/>
</dbReference>
<comment type="caution">
    <text evidence="2">The sequence shown here is derived from an EMBL/GenBank/DDBJ whole genome shotgun (WGS) entry which is preliminary data.</text>
</comment>
<feature type="compositionally biased region" description="Pro residues" evidence="1">
    <location>
        <begin position="19"/>
        <end position="36"/>
    </location>
</feature>
<evidence type="ECO:0000313" key="3">
    <source>
        <dbReference type="Proteomes" id="UP001464891"/>
    </source>
</evidence>
<gene>
    <name evidence="2" type="ORF">NC998_18345</name>
</gene>
<protein>
    <submittedName>
        <fullName evidence="2">Uncharacterized protein</fullName>
    </submittedName>
</protein>
<keyword evidence="3" id="KW-1185">Reference proteome</keyword>
<reference evidence="2 3" key="1">
    <citation type="submission" date="2022-04" db="EMBL/GenBank/DDBJ databases">
        <title>Positive selection, recombination, and allopatry shape intraspecific diversity of widespread and dominant cyanobacteria.</title>
        <authorList>
            <person name="Wei J."/>
            <person name="Shu W."/>
            <person name="Hu C."/>
        </authorList>
    </citation>
    <scope>NUCLEOTIDE SEQUENCE [LARGE SCALE GENOMIC DNA]</scope>
    <source>
        <strain evidence="2 3">GB2-A4</strain>
    </source>
</reference>
<accession>A0ABV0JBA8</accession>
<proteinExistence type="predicted"/>
<organism evidence="2 3">
    <name type="scientific">Trichocoleus desertorum GB2-A4</name>
    <dbReference type="NCBI Taxonomy" id="2933944"/>
    <lineage>
        <taxon>Bacteria</taxon>
        <taxon>Bacillati</taxon>
        <taxon>Cyanobacteriota</taxon>
        <taxon>Cyanophyceae</taxon>
        <taxon>Leptolyngbyales</taxon>
        <taxon>Trichocoleusaceae</taxon>
        <taxon>Trichocoleus</taxon>
    </lineage>
</organism>
<evidence type="ECO:0000256" key="1">
    <source>
        <dbReference type="SAM" id="MobiDB-lite"/>
    </source>
</evidence>
<dbReference type="EMBL" id="JAMPKM010000012">
    <property type="protein sequence ID" value="MEP0819063.1"/>
    <property type="molecule type" value="Genomic_DNA"/>
</dbReference>
<sequence>MDSIERLLAQVKAQYSETPAPPAAPSPLPPSSPPAKPTSGRQPDPLDSLLAEIKGQYEVQDAIAQEARQQQLVAEQQRQAQAQQARRTALARTAQDWLKNLDPLSTEGLWFNQFAEQYPSKLEAAIDYLAALEADQ</sequence>
<name>A0ABV0JBA8_9CYAN</name>
<dbReference type="InterPro" id="IPR058106">
    <property type="entry name" value="Slr1339"/>
</dbReference>
<dbReference type="Proteomes" id="UP001464891">
    <property type="component" value="Unassembled WGS sequence"/>
</dbReference>
<dbReference type="RefSeq" id="WP_190432129.1">
    <property type="nucleotide sequence ID" value="NZ_JAMPKM010000012.1"/>
</dbReference>